<dbReference type="RefSeq" id="XP_022815681.1">
    <property type="nucleotide sequence ID" value="XM_022959913.1"/>
</dbReference>
<evidence type="ECO:0000313" key="4">
    <source>
        <dbReference type="RefSeq" id="XP_022815681.1"/>
    </source>
</evidence>
<feature type="signal peptide" evidence="2">
    <location>
        <begin position="1"/>
        <end position="16"/>
    </location>
</feature>
<proteinExistence type="predicted"/>
<name>A0A9J7IHS9_SPOLT</name>
<dbReference type="KEGG" id="sliu:111348967"/>
<accession>A0A9J7IHS9</accession>
<dbReference type="OrthoDB" id="7493181at2759"/>
<sequence>MLVLVFAIIFVRDTICLVTQFVEVTKLPLNHIDDMDNLAQFDDAQHRGPQWYDYSVDPIDLASSLNSEKSETISISKDYSSTEEKRSHDSASETDEKRQTFQRYRTCHPCPQDMLKKYTNIGIKWICAAYQNARRSFKSQCMLRYRNCQDGTMFVKIHEHKCKKDPYHGRSWFYGYKV</sequence>
<gene>
    <name evidence="4" type="primary">LOC111348967</name>
</gene>
<feature type="compositionally biased region" description="Basic and acidic residues" evidence="1">
    <location>
        <begin position="80"/>
        <end position="97"/>
    </location>
</feature>
<dbReference type="AlphaFoldDB" id="A0A9J7IHS9"/>
<keyword evidence="2" id="KW-0732">Signal</keyword>
<organism evidence="3 4">
    <name type="scientific">Spodoptera litura</name>
    <name type="common">Asian cotton leafworm</name>
    <dbReference type="NCBI Taxonomy" id="69820"/>
    <lineage>
        <taxon>Eukaryota</taxon>
        <taxon>Metazoa</taxon>
        <taxon>Ecdysozoa</taxon>
        <taxon>Arthropoda</taxon>
        <taxon>Hexapoda</taxon>
        <taxon>Insecta</taxon>
        <taxon>Pterygota</taxon>
        <taxon>Neoptera</taxon>
        <taxon>Endopterygota</taxon>
        <taxon>Lepidoptera</taxon>
        <taxon>Glossata</taxon>
        <taxon>Ditrysia</taxon>
        <taxon>Noctuoidea</taxon>
        <taxon>Noctuidae</taxon>
        <taxon>Amphipyrinae</taxon>
        <taxon>Spodoptera</taxon>
    </lineage>
</organism>
<keyword evidence="3" id="KW-1185">Reference proteome</keyword>
<feature type="chain" id="PRO_5039938785" evidence="2">
    <location>
        <begin position="17"/>
        <end position="178"/>
    </location>
</feature>
<dbReference type="Proteomes" id="UP000301870">
    <property type="component" value="Chromosome 8"/>
</dbReference>
<dbReference type="GeneID" id="111348967"/>
<reference evidence="4" key="1">
    <citation type="submission" date="2025-08" db="UniProtKB">
        <authorList>
            <consortium name="RefSeq"/>
        </authorList>
    </citation>
    <scope>IDENTIFICATION</scope>
    <source>
        <strain evidence="4">Ishihara</strain>
        <tissue evidence="4">Whole body</tissue>
    </source>
</reference>
<evidence type="ECO:0000313" key="3">
    <source>
        <dbReference type="Proteomes" id="UP000301870"/>
    </source>
</evidence>
<feature type="region of interest" description="Disordered" evidence="1">
    <location>
        <begin position="75"/>
        <end position="97"/>
    </location>
</feature>
<evidence type="ECO:0000256" key="1">
    <source>
        <dbReference type="SAM" id="MobiDB-lite"/>
    </source>
</evidence>
<protein>
    <submittedName>
        <fullName evidence="4">Uncharacterized protein LOC111348967</fullName>
    </submittedName>
</protein>
<evidence type="ECO:0000256" key="2">
    <source>
        <dbReference type="SAM" id="SignalP"/>
    </source>
</evidence>